<protein>
    <submittedName>
        <fullName evidence="2">Phage baseplate assembly protein V</fullName>
    </submittedName>
</protein>
<dbReference type="SUPFAM" id="SSF69255">
    <property type="entry name" value="gp5 N-terminal domain-like"/>
    <property type="match status" value="1"/>
</dbReference>
<name>A0AAW5N6F7_9BACT</name>
<dbReference type="RefSeq" id="WP_258335160.1">
    <property type="nucleotide sequence ID" value="NZ_JANRHJ010000001.1"/>
</dbReference>
<organism evidence="2 3">
    <name type="scientific">Phocaeicola barnesiae</name>
    <dbReference type="NCBI Taxonomy" id="376804"/>
    <lineage>
        <taxon>Bacteria</taxon>
        <taxon>Pseudomonadati</taxon>
        <taxon>Bacteroidota</taxon>
        <taxon>Bacteroidia</taxon>
        <taxon>Bacteroidales</taxon>
        <taxon>Bacteroidaceae</taxon>
        <taxon>Phocaeicola</taxon>
    </lineage>
</organism>
<evidence type="ECO:0000313" key="2">
    <source>
        <dbReference type="EMBL" id="MCR8872625.1"/>
    </source>
</evidence>
<feature type="domain" description="Gp5/Type VI secretion system Vgr protein OB-fold" evidence="1">
    <location>
        <begin position="563"/>
        <end position="638"/>
    </location>
</feature>
<dbReference type="EMBL" id="JANRHJ010000001">
    <property type="protein sequence ID" value="MCR8872625.1"/>
    <property type="molecule type" value="Genomic_DNA"/>
</dbReference>
<accession>A0AAW5N6F7</accession>
<keyword evidence="3" id="KW-1185">Reference proteome</keyword>
<dbReference type="Gene3D" id="2.40.50.230">
    <property type="entry name" value="Gp5 N-terminal domain"/>
    <property type="match status" value="1"/>
</dbReference>
<proteinExistence type="predicted"/>
<sequence>MLAKTRTNRWSLSDKQPESAFNIYISMGRLKLIIKQGSNFSIELYSDNQNNSLLNLQGEKKLSNDVRKLVGVPKSGGNSAGNAEAYECLLTIKHLSFEKKVYSPCRILAIVRFPQNVSHSEVKTLFKNAGVELYNDDFNIAKDYYVHAVSLKYLNNGTSMEVTFEIYSKDKRLTLDKFCKAYTGRKLYNDILAQNDCVDTPQEGADFTTKLVKNNLLANAGVTLNTDTQLTYLRYVKVVKKEDNDDETEEKEFEFIQPYLVQYNESFYDFLARAANRCGEFLFFEDGMLHLGLAKGSMDTKNTQEVSYSSVSYHDILSDDVVETSYFYHDGTSKNAQKAEGGYMYNWDLPLDDYLMTLTEDQFTTYIAEWTGTWQKKVFDVFSMVMNSTSLPDIMGKVTVNLINASVPVVTQRVGKVNDDYNSRFINCLSDEQKKGSPCVGAPFSTILDASAIKSKHADNLNTAFYDIVRKNEEEVSRNAVSIDLGTDDMKFKLGCLVRLKTADESSSVYIVIEIKGESYVQDNQTVTHSQLLLLPLTESSDKVWATPPLRAVDLVRKSSPQIAIIARNEDPSGLGRVRIRYPWQSDTDDMSPWIRMTTPFATKEGNGMYFAPNQGDEILVDYENGNIERPYMLGALYTGTSKVYKANRSVFVSDDFGDYVQRTISSANGHRIVMTDPKGAEGVLESLWGGYSWLKLFVPGMNDILEDFNALAGGMELTDKYGVYSIKMSSSDRLITINSPMGSVKISALTGISLNAPNGNISIHGKNIDITADNTLTLTSGALGAAKAKVDFKDKLRDIGDTVLFDLIPAVTKAIFNRVLGPFLDLGLLRSILEAIIKPKAGTMKIKSFRYLLMEAGKGTAAIPSSAYTYWNSKLPKDVSEVTLVSAFVKADVVGNWVGRISQELLAIKEEIVAVGNLLDKFVKTDDGRNFNELKQEEKDEIIIGLIKEGLDGDKYKLSEQYRRNLFAGPQQDGIVNAFPVFDDYTGTDNNACKNDLEFCSKSLREHSSAFKKIKEQPEEVLDWCTVSWTMQKVFHDSSREGDRKGFIQSCNFALPYFDGLNSADNLYKELKSTAEYPTIINNKCLGIGDGNNDQHDAIKYLKRKVVYEFMNRFVTSSHGFSSVTTDSYLKYGTIEQPEQIGDDDWNNFVDKLDVGTRFTDKRGKVKAFVNYGLFRPFYTLIDPIFQQTALWNWFKTVHVWGDTKEGEILFSDKTGRTISFQDGQLKSTDNLGSLIALKRQLRNI</sequence>
<dbReference type="Pfam" id="PF04717">
    <property type="entry name" value="Phage_base_V"/>
    <property type="match status" value="1"/>
</dbReference>
<evidence type="ECO:0000313" key="3">
    <source>
        <dbReference type="Proteomes" id="UP001204579"/>
    </source>
</evidence>
<dbReference type="InterPro" id="IPR037026">
    <property type="entry name" value="Vgr_OB-fold_dom_sf"/>
</dbReference>
<dbReference type="Proteomes" id="UP001204579">
    <property type="component" value="Unassembled WGS sequence"/>
</dbReference>
<dbReference type="AlphaFoldDB" id="A0AAW5N6F7"/>
<reference evidence="2 3" key="1">
    <citation type="submission" date="2022-08" db="EMBL/GenBank/DDBJ databases">
        <authorList>
            <person name="Zeman M."/>
            <person name="Kubasova T."/>
        </authorList>
    </citation>
    <scope>NUCLEOTIDE SEQUENCE [LARGE SCALE GENOMIC DNA]</scope>
    <source>
        <strain evidence="2 3">ET62</strain>
    </source>
</reference>
<gene>
    <name evidence="2" type="ORF">NW209_01085</name>
</gene>
<comment type="caution">
    <text evidence="2">The sequence shown here is derived from an EMBL/GenBank/DDBJ whole genome shotgun (WGS) entry which is preliminary data.</text>
</comment>
<dbReference type="InterPro" id="IPR006531">
    <property type="entry name" value="Gp5/Vgr_OB"/>
</dbReference>
<evidence type="ECO:0000259" key="1">
    <source>
        <dbReference type="Pfam" id="PF04717"/>
    </source>
</evidence>